<evidence type="ECO:0000313" key="1">
    <source>
        <dbReference type="EMBL" id="SFN37501.1"/>
    </source>
</evidence>
<sequence length="117" mass="13319">MKSQLWLELSKSERARLRSLAEQAWEAELDKALTDLFEDFRSWSNSEMSGFDLSDRIHQFHQGISRELYSRYTALGPELLVSRAVALGFLDASTLGERLAEKLAPRIESFRSLGDAP</sequence>
<dbReference type="Proteomes" id="UP000198575">
    <property type="component" value="Unassembled WGS sequence"/>
</dbReference>
<dbReference type="RefSeq" id="WP_092408376.1">
    <property type="nucleotide sequence ID" value="NZ_FOVF01000017.1"/>
</dbReference>
<dbReference type="STRING" id="578942.SAMN05216289_11779"/>
<organism evidence="1 2">
    <name type="scientific">Dokdonella immobilis</name>
    <dbReference type="NCBI Taxonomy" id="578942"/>
    <lineage>
        <taxon>Bacteria</taxon>
        <taxon>Pseudomonadati</taxon>
        <taxon>Pseudomonadota</taxon>
        <taxon>Gammaproteobacteria</taxon>
        <taxon>Lysobacterales</taxon>
        <taxon>Rhodanobacteraceae</taxon>
        <taxon>Dokdonella</taxon>
    </lineage>
</organism>
<keyword evidence="2" id="KW-1185">Reference proteome</keyword>
<name>A0A1I4YHI4_9GAMM</name>
<dbReference type="EMBL" id="FOVF01000017">
    <property type="protein sequence ID" value="SFN37501.1"/>
    <property type="molecule type" value="Genomic_DNA"/>
</dbReference>
<proteinExistence type="predicted"/>
<gene>
    <name evidence="1" type="ORF">SAMN05216289_11779</name>
</gene>
<evidence type="ECO:0000313" key="2">
    <source>
        <dbReference type="Proteomes" id="UP000198575"/>
    </source>
</evidence>
<dbReference type="AlphaFoldDB" id="A0A1I4YHI4"/>
<accession>A0A1I4YHI4</accession>
<dbReference type="OrthoDB" id="7068313at2"/>
<reference evidence="1 2" key="1">
    <citation type="submission" date="2016-10" db="EMBL/GenBank/DDBJ databases">
        <authorList>
            <person name="de Groot N.N."/>
        </authorList>
    </citation>
    <scope>NUCLEOTIDE SEQUENCE [LARGE SCALE GENOMIC DNA]</scope>
    <source>
        <strain evidence="1 2">CGMCC 1.7659</strain>
    </source>
</reference>
<protein>
    <submittedName>
        <fullName evidence="1">Uncharacterized protein</fullName>
    </submittedName>
</protein>